<organism evidence="1">
    <name type="scientific">Siphoviridae sp. ctKHH22</name>
    <dbReference type="NCBI Taxonomy" id="2825439"/>
    <lineage>
        <taxon>Viruses</taxon>
        <taxon>Duplodnaviria</taxon>
        <taxon>Heunggongvirae</taxon>
        <taxon>Uroviricota</taxon>
        <taxon>Caudoviricetes</taxon>
    </lineage>
</organism>
<proteinExistence type="predicted"/>
<evidence type="ECO:0000313" key="1">
    <source>
        <dbReference type="EMBL" id="DAE13031.1"/>
    </source>
</evidence>
<dbReference type="EMBL" id="BK015563">
    <property type="protein sequence ID" value="DAE13031.1"/>
    <property type="molecule type" value="Genomic_DNA"/>
</dbReference>
<reference evidence="1" key="1">
    <citation type="journal article" date="2021" name="Proc. Natl. Acad. Sci. U.S.A.">
        <title>A Catalog of Tens of Thousands of Viruses from Human Metagenomes Reveals Hidden Associations with Chronic Diseases.</title>
        <authorList>
            <person name="Tisza M.J."/>
            <person name="Buck C.B."/>
        </authorList>
    </citation>
    <scope>NUCLEOTIDE SEQUENCE</scope>
    <source>
        <strain evidence="1">CtKHH22</strain>
    </source>
</reference>
<accession>A0A8S5Q124</accession>
<name>A0A8S5Q124_9CAUD</name>
<sequence>MKRFEDYEKAYNKCYELLQKLMVLVKEADGYITIEIRFTYIDKYPILSVTYYGNYLYSFLPQEDGTFIISIDNKVYTMDEIEAKIRKNCFLDQKI</sequence>
<protein>
    <submittedName>
        <fullName evidence="1">Uncharacterized protein</fullName>
    </submittedName>
</protein>